<evidence type="ECO:0000313" key="2">
    <source>
        <dbReference type="EMBL" id="KAJ5193912.1"/>
    </source>
</evidence>
<evidence type="ECO:0000256" key="1">
    <source>
        <dbReference type="SAM" id="MobiDB-lite"/>
    </source>
</evidence>
<feature type="region of interest" description="Disordered" evidence="1">
    <location>
        <begin position="156"/>
        <end position="181"/>
    </location>
</feature>
<reference evidence="2" key="2">
    <citation type="journal article" date="2023" name="IMA Fungus">
        <title>Comparative genomic study of the Penicillium genus elucidates a diverse pangenome and 15 lateral gene transfer events.</title>
        <authorList>
            <person name="Petersen C."/>
            <person name="Sorensen T."/>
            <person name="Nielsen M.R."/>
            <person name="Sondergaard T.E."/>
            <person name="Sorensen J.L."/>
            <person name="Fitzpatrick D.A."/>
            <person name="Frisvad J.C."/>
            <person name="Nielsen K.L."/>
        </authorList>
    </citation>
    <scope>NUCLEOTIDE SEQUENCE</scope>
    <source>
        <strain evidence="2">IBT 16849</strain>
    </source>
</reference>
<dbReference type="Proteomes" id="UP001150879">
    <property type="component" value="Unassembled WGS sequence"/>
</dbReference>
<dbReference type="EMBL" id="JAPQKP010000004">
    <property type="protein sequence ID" value="KAJ5193912.1"/>
    <property type="molecule type" value="Genomic_DNA"/>
</dbReference>
<keyword evidence="3" id="KW-1185">Reference proteome</keyword>
<protein>
    <submittedName>
        <fullName evidence="2">Uncharacterized protein</fullName>
    </submittedName>
</protein>
<proteinExistence type="predicted"/>
<accession>A0A9W9MB81</accession>
<name>A0A9W9MB81_9EURO</name>
<feature type="region of interest" description="Disordered" evidence="1">
    <location>
        <begin position="96"/>
        <end position="143"/>
    </location>
</feature>
<reference evidence="2" key="1">
    <citation type="submission" date="2022-11" db="EMBL/GenBank/DDBJ databases">
        <authorList>
            <person name="Petersen C."/>
        </authorList>
    </citation>
    <scope>NUCLEOTIDE SEQUENCE</scope>
    <source>
        <strain evidence="2">IBT 16849</strain>
    </source>
</reference>
<sequence length="239" mass="27462">MCHSITWYFAMCQHQAPDATSLIACHKAFKKGYECTEEHQSITPLPLSGSCLQCKLRQQMLHQSIFRESQRQRRWSAICQAFQYKDEDACSIDDSDAEELDVQTRISQSPSSTRRAENRETSASFHRGPSRRPTIAQPSSPHLSHLAVVEDANNYAGDEEDSNSKPLQDPRPQTNRSWRSRIPLPTRVVRNQQNRTYLALITDDNILDTEPLLRSCKPKKYHRTWRSWIPLPVGKLSGK</sequence>
<feature type="compositionally biased region" description="Polar residues" evidence="1">
    <location>
        <begin position="104"/>
        <end position="113"/>
    </location>
</feature>
<comment type="caution">
    <text evidence="2">The sequence shown here is derived from an EMBL/GenBank/DDBJ whole genome shotgun (WGS) entry which is preliminary data.</text>
</comment>
<dbReference type="AlphaFoldDB" id="A0A9W9MB81"/>
<organism evidence="2 3">
    <name type="scientific">Penicillium cf. griseofulvum</name>
    <dbReference type="NCBI Taxonomy" id="2972120"/>
    <lineage>
        <taxon>Eukaryota</taxon>
        <taxon>Fungi</taxon>
        <taxon>Dikarya</taxon>
        <taxon>Ascomycota</taxon>
        <taxon>Pezizomycotina</taxon>
        <taxon>Eurotiomycetes</taxon>
        <taxon>Eurotiomycetidae</taxon>
        <taxon>Eurotiales</taxon>
        <taxon>Aspergillaceae</taxon>
        <taxon>Penicillium</taxon>
    </lineage>
</organism>
<evidence type="ECO:0000313" key="3">
    <source>
        <dbReference type="Proteomes" id="UP001150879"/>
    </source>
</evidence>
<gene>
    <name evidence="2" type="ORF">N7472_006378</name>
</gene>